<sequence length="126" mass="14443">MKNKLLITVLITSIAFNLFLFGRWFIFERAYEPSESEQIILSEMVQKTVEGEDYQKIAEKENIIAIDTNLDKNKGGAFPYYLGVSVRTDKQTHLFSCDDDQCSEMESAGTAYSRYKDEEPSLPLKP</sequence>
<keyword evidence="1" id="KW-1133">Transmembrane helix</keyword>
<dbReference type="STRING" id="264697.ABE28_019785"/>
<protein>
    <recommendedName>
        <fullName evidence="4">DUF3139 domain-containing protein</fullName>
    </recommendedName>
</protein>
<keyword evidence="1" id="KW-0812">Transmembrane</keyword>
<evidence type="ECO:0000256" key="1">
    <source>
        <dbReference type="SAM" id="Phobius"/>
    </source>
</evidence>
<dbReference type="Proteomes" id="UP000077926">
    <property type="component" value="Chromosome"/>
</dbReference>
<proteinExistence type="predicted"/>
<evidence type="ECO:0008006" key="4">
    <source>
        <dbReference type="Google" id="ProtNLM"/>
    </source>
</evidence>
<dbReference type="RefSeq" id="WP_064464599.1">
    <property type="nucleotide sequence ID" value="NZ_CP017080.1"/>
</dbReference>
<evidence type="ECO:0000313" key="3">
    <source>
        <dbReference type="Proteomes" id="UP000077926"/>
    </source>
</evidence>
<dbReference type="OrthoDB" id="2877693at2"/>
<name>A0A1B3XTS0_9BACI</name>
<accession>A0A1B3XTS0</accession>
<feature type="transmembrane region" description="Helical" evidence="1">
    <location>
        <begin position="6"/>
        <end position="26"/>
    </location>
</feature>
<organism evidence="2 3">
    <name type="scientific">Peribacillus muralis</name>
    <dbReference type="NCBI Taxonomy" id="264697"/>
    <lineage>
        <taxon>Bacteria</taxon>
        <taxon>Bacillati</taxon>
        <taxon>Bacillota</taxon>
        <taxon>Bacilli</taxon>
        <taxon>Bacillales</taxon>
        <taxon>Bacillaceae</taxon>
        <taxon>Peribacillus</taxon>
    </lineage>
</organism>
<keyword evidence="3" id="KW-1185">Reference proteome</keyword>
<dbReference type="KEGG" id="bmur:ABE28_019785"/>
<keyword evidence="1" id="KW-0472">Membrane</keyword>
<dbReference type="AlphaFoldDB" id="A0A1B3XTS0"/>
<dbReference type="EMBL" id="CP017080">
    <property type="protein sequence ID" value="AOH56615.1"/>
    <property type="molecule type" value="Genomic_DNA"/>
</dbReference>
<evidence type="ECO:0000313" key="2">
    <source>
        <dbReference type="EMBL" id="AOH56615.1"/>
    </source>
</evidence>
<gene>
    <name evidence="2" type="ORF">ABE28_019785</name>
</gene>
<reference evidence="2 3" key="1">
    <citation type="submission" date="2016-08" db="EMBL/GenBank/DDBJ databases">
        <title>Complete genome sequence of Bacillus muralis G25-68, a strain with toxicity to nematodes.</title>
        <authorList>
            <person name="Zheng Z."/>
        </authorList>
    </citation>
    <scope>NUCLEOTIDE SEQUENCE [LARGE SCALE GENOMIC DNA]</scope>
    <source>
        <strain evidence="2 3">G25-68</strain>
    </source>
</reference>